<accession>A0A9J6PJL9</accession>
<comment type="caution">
    <text evidence="3">The sequence shown here is derived from an EMBL/GenBank/DDBJ whole genome shotgun (WGS) entry which is preliminary data.</text>
</comment>
<evidence type="ECO:0000313" key="4">
    <source>
        <dbReference type="Proteomes" id="UP001064262"/>
    </source>
</evidence>
<dbReference type="AlphaFoldDB" id="A0A9J6PJL9"/>
<feature type="signal peptide" evidence="1">
    <location>
        <begin position="1"/>
        <end position="26"/>
    </location>
</feature>
<feature type="chain" id="PRO_5039932473" evidence="1">
    <location>
        <begin position="27"/>
        <end position="165"/>
    </location>
</feature>
<keyword evidence="4" id="KW-1185">Reference proteome</keyword>
<keyword evidence="1" id="KW-0732">Signal</keyword>
<protein>
    <submittedName>
        <fullName evidence="3">Fimbrial protein</fullName>
    </submittedName>
</protein>
<feature type="domain" description="Fimbrial-type adhesion" evidence="2">
    <location>
        <begin position="32"/>
        <end position="162"/>
    </location>
</feature>
<dbReference type="EMBL" id="JAODIM010000028">
    <property type="protein sequence ID" value="MCU5775920.1"/>
    <property type="molecule type" value="Genomic_DNA"/>
</dbReference>
<dbReference type="GO" id="GO:0007155">
    <property type="term" value="P:cell adhesion"/>
    <property type="evidence" value="ECO:0007669"/>
    <property type="project" value="InterPro"/>
</dbReference>
<dbReference type="InterPro" id="IPR008966">
    <property type="entry name" value="Adhesion_dom_sf"/>
</dbReference>
<proteinExistence type="predicted"/>
<evidence type="ECO:0000313" key="3">
    <source>
        <dbReference type="EMBL" id="MCU5775920.1"/>
    </source>
</evidence>
<evidence type="ECO:0000259" key="2">
    <source>
        <dbReference type="Pfam" id="PF00419"/>
    </source>
</evidence>
<reference evidence="3" key="1">
    <citation type="submission" date="2022-09" db="EMBL/GenBank/DDBJ databases">
        <title>Winslowiella arboricola sp. nov., isolated from bleeding cankers on broadleaf hosts.</title>
        <authorList>
            <person name="Brady C."/>
            <person name="Kaur S."/>
            <person name="Crampton B."/>
            <person name="Maddock D."/>
            <person name="Arnold D."/>
            <person name="Denman S."/>
        </authorList>
    </citation>
    <scope>NUCLEOTIDE SEQUENCE</scope>
    <source>
        <strain evidence="3">BAC 15a-03b</strain>
    </source>
</reference>
<dbReference type="SUPFAM" id="SSF49401">
    <property type="entry name" value="Bacterial adhesins"/>
    <property type="match status" value="1"/>
</dbReference>
<dbReference type="InterPro" id="IPR036937">
    <property type="entry name" value="Adhesion_dom_fimbrial_sf"/>
</dbReference>
<dbReference type="Gene3D" id="2.60.40.1090">
    <property type="entry name" value="Fimbrial-type adhesion domain"/>
    <property type="match status" value="1"/>
</dbReference>
<dbReference type="Proteomes" id="UP001064262">
    <property type="component" value="Unassembled WGS sequence"/>
</dbReference>
<sequence length="165" mass="17772">MKLTRCRLGCWILLLCITLLQSATYAESVAVNFRGTLIEPPACTINGGQPIDIDFGNVRDELIDGQNYIQVIKYQLNCPDAAAPLVLTLRIQGGVSEFDPTAVNTNFRDLGIRVLSDGVPLEINTPITLDIMRPPLLQAVPVKPGGSTLSPGQFAAVATLYAGYL</sequence>
<dbReference type="InterPro" id="IPR000259">
    <property type="entry name" value="Adhesion_dom_fimbrial"/>
</dbReference>
<dbReference type="GO" id="GO:0009289">
    <property type="term" value="C:pilus"/>
    <property type="evidence" value="ECO:0007669"/>
    <property type="project" value="InterPro"/>
</dbReference>
<gene>
    <name evidence="3" type="ORF">N5923_00195</name>
</gene>
<dbReference type="Pfam" id="PF00419">
    <property type="entry name" value="Fimbrial"/>
    <property type="match status" value="1"/>
</dbReference>
<name>A0A9J6PJL9_9GAMM</name>
<organism evidence="3 4">
    <name type="scientific">Winslowiella arboricola</name>
    <dbReference type="NCBI Taxonomy" id="2978220"/>
    <lineage>
        <taxon>Bacteria</taxon>
        <taxon>Pseudomonadati</taxon>
        <taxon>Pseudomonadota</taxon>
        <taxon>Gammaproteobacteria</taxon>
        <taxon>Enterobacterales</taxon>
        <taxon>Erwiniaceae</taxon>
        <taxon>Winslowiella</taxon>
    </lineage>
</organism>
<evidence type="ECO:0000256" key="1">
    <source>
        <dbReference type="SAM" id="SignalP"/>
    </source>
</evidence>
<dbReference type="RefSeq" id="WP_267145184.1">
    <property type="nucleotide sequence ID" value="NZ_JAODIM010000028.1"/>
</dbReference>